<proteinExistence type="inferred from homology"/>
<protein>
    <recommendedName>
        <fullName evidence="1">Dipeptidase</fullName>
        <ecNumber evidence="1">3.4.-.-</ecNumber>
    </recommendedName>
</protein>
<evidence type="ECO:0000256" key="1">
    <source>
        <dbReference type="RuleBase" id="RU364089"/>
    </source>
</evidence>
<sequence>MKKIAILSLLTVAAWPQAWACTSLIAGKQATADGSVLVTYSADSHTLYGALTSSPAADWPKGSMRKIIEWDTNKPLGEIEQVEHTYAVLGNMNEHQLTIVESTWGGRPELVDTTGIIDYGSLMQLGLERAKTAREAIKVMTGLVKKYGYCSSGESFTIADPNEAWIMDLIGKGPGRRGAVWVAVRIPDDCIAGHANYPRIHKFPLEDKENCLYSADVISFAREMGYFDGLNKDFSFAQTYYPADFGALRACDARVWAFFRKYDTTMDQYLPYINGEVYNPFPLYIKPSRKLSVQDMKEAMRDHFEGTPFDMTQDVGAGPFKVPYRFRPMSFEVEGKSYCMERAIATQQTGFTLVGQMRNWLPDAVGGVLWFGVDDANTCIYVPMYCSITRVPECFSPANGSMYEFSWTSAFWVHNWVANMVYARYEPMIGDIRRVQTAVEGSLNARQSAIDKAAAELYATSPAEAIEFLTQYSCDAAEASTARWKKLGEYLMVKFLDGNVKREENGHFKDNGYGLPDSPLFPGYSKEYYEEIVRQTGDRFLEKAPRF</sequence>
<evidence type="ECO:0000313" key="3">
    <source>
        <dbReference type="EMBL" id="HJG88800.1"/>
    </source>
</evidence>
<dbReference type="Proteomes" id="UP000757103">
    <property type="component" value="Unassembled WGS sequence"/>
</dbReference>
<comment type="catalytic activity">
    <reaction evidence="1">
        <text>an L-aminoacyl-L-amino acid + H2O = 2 an L-alpha-amino acid</text>
        <dbReference type="Rhea" id="RHEA:48940"/>
        <dbReference type="ChEBI" id="CHEBI:15377"/>
        <dbReference type="ChEBI" id="CHEBI:59869"/>
        <dbReference type="ChEBI" id="CHEBI:77460"/>
    </reaction>
</comment>
<keyword evidence="2" id="KW-0732">Signal</keyword>
<comment type="caution">
    <text evidence="3">The sequence shown here is derived from an EMBL/GenBank/DDBJ whole genome shotgun (WGS) entry which is preliminary data.</text>
</comment>
<keyword evidence="1" id="KW-0224">Dipeptidase</keyword>
<dbReference type="EC" id="3.4.-.-" evidence="1"/>
<dbReference type="Gene3D" id="3.60.60.10">
    <property type="entry name" value="Penicillin V Acylase, Chain A"/>
    <property type="match status" value="1"/>
</dbReference>
<dbReference type="GO" id="GO:0006508">
    <property type="term" value="P:proteolysis"/>
    <property type="evidence" value="ECO:0007669"/>
    <property type="project" value="UniProtKB-KW"/>
</dbReference>
<keyword evidence="1" id="KW-0645">Protease</keyword>
<reference evidence="3" key="1">
    <citation type="journal article" date="2021" name="PeerJ">
        <title>Extensive microbial diversity within the chicken gut microbiome revealed by metagenomics and culture.</title>
        <authorList>
            <person name="Gilroy R."/>
            <person name="Ravi A."/>
            <person name="Getino M."/>
            <person name="Pursley I."/>
            <person name="Horton D.L."/>
            <person name="Alikhan N.F."/>
            <person name="Baker D."/>
            <person name="Gharbi K."/>
            <person name="Hall N."/>
            <person name="Watson M."/>
            <person name="Adriaenssens E.M."/>
            <person name="Foster-Nyarko E."/>
            <person name="Jarju S."/>
            <person name="Secka A."/>
            <person name="Antonio M."/>
            <person name="Oren A."/>
            <person name="Chaudhuri R.R."/>
            <person name="La Ragione R."/>
            <person name="Hildebrand F."/>
            <person name="Pallen M.J."/>
        </authorList>
    </citation>
    <scope>NUCLEOTIDE SEQUENCE</scope>
    <source>
        <strain evidence="3">CHK121-7720</strain>
    </source>
</reference>
<evidence type="ECO:0000256" key="2">
    <source>
        <dbReference type="SAM" id="SignalP"/>
    </source>
</evidence>
<dbReference type="AlphaFoldDB" id="A0A921MQP4"/>
<dbReference type="RefSeq" id="WP_273305835.1">
    <property type="nucleotide sequence ID" value="NZ_DYUD01000015.1"/>
</dbReference>
<keyword evidence="1" id="KW-0378">Hydrolase</keyword>
<reference evidence="3" key="2">
    <citation type="submission" date="2021-09" db="EMBL/GenBank/DDBJ databases">
        <authorList>
            <person name="Gilroy R."/>
        </authorList>
    </citation>
    <scope>NUCLEOTIDE SEQUENCE</scope>
    <source>
        <strain evidence="3">CHK121-7720</strain>
    </source>
</reference>
<dbReference type="Pfam" id="PF03577">
    <property type="entry name" value="Peptidase_C69"/>
    <property type="match status" value="1"/>
</dbReference>
<dbReference type="EMBL" id="DYUD01000015">
    <property type="protein sequence ID" value="HJG88800.1"/>
    <property type="molecule type" value="Genomic_DNA"/>
</dbReference>
<dbReference type="GO" id="GO:0016805">
    <property type="term" value="F:dipeptidase activity"/>
    <property type="evidence" value="ECO:0007669"/>
    <property type="project" value="UniProtKB-KW"/>
</dbReference>
<accession>A0A921MQP4</accession>
<name>A0A921MQP4_9BACT</name>
<comment type="similarity">
    <text evidence="1">Belongs to the peptidase C69 family.</text>
</comment>
<feature type="chain" id="PRO_5037472586" description="Dipeptidase" evidence="2">
    <location>
        <begin position="21"/>
        <end position="547"/>
    </location>
</feature>
<evidence type="ECO:0000313" key="4">
    <source>
        <dbReference type="Proteomes" id="UP000757103"/>
    </source>
</evidence>
<gene>
    <name evidence="3" type="ORF">K8U91_04900</name>
</gene>
<dbReference type="GO" id="GO:0070004">
    <property type="term" value="F:cysteine-type exopeptidase activity"/>
    <property type="evidence" value="ECO:0007669"/>
    <property type="project" value="InterPro"/>
</dbReference>
<feature type="signal peptide" evidence="2">
    <location>
        <begin position="1"/>
        <end position="20"/>
    </location>
</feature>
<dbReference type="InterPro" id="IPR005322">
    <property type="entry name" value="Peptidase_C69"/>
</dbReference>
<dbReference type="PANTHER" id="PTHR12994">
    <property type="entry name" value="SECERNIN"/>
    <property type="match status" value="1"/>
</dbReference>
<organism evidence="3 4">
    <name type="scientific">Barnesiella viscericola</name>
    <dbReference type="NCBI Taxonomy" id="397865"/>
    <lineage>
        <taxon>Bacteria</taxon>
        <taxon>Pseudomonadati</taxon>
        <taxon>Bacteroidota</taxon>
        <taxon>Bacteroidia</taxon>
        <taxon>Bacteroidales</taxon>
        <taxon>Barnesiellaceae</taxon>
        <taxon>Barnesiella</taxon>
    </lineage>
</organism>
<dbReference type="PANTHER" id="PTHR12994:SF17">
    <property type="entry name" value="LD30995P"/>
    <property type="match status" value="1"/>
</dbReference>